<feature type="compositionally biased region" description="Low complexity" evidence="1">
    <location>
        <begin position="11"/>
        <end position="35"/>
    </location>
</feature>
<proteinExistence type="predicted"/>
<evidence type="ECO:0000313" key="3">
    <source>
        <dbReference type="Proteomes" id="UP000051487"/>
    </source>
</evidence>
<name>A0AAN4PJ95_ASPLE</name>
<gene>
    <name evidence="2" type="ORF">ALT_3031</name>
</gene>
<feature type="compositionally biased region" description="Low complexity" evidence="1">
    <location>
        <begin position="275"/>
        <end position="288"/>
    </location>
</feature>
<dbReference type="Proteomes" id="UP000051487">
    <property type="component" value="Unassembled WGS sequence"/>
</dbReference>
<reference evidence="2 3" key="1">
    <citation type="submission" date="2015-11" db="EMBL/GenBank/DDBJ databases">
        <title>Aspergillus lentulus strain IFM 54703T.</title>
        <authorList>
            <person name="Kusuya Y."/>
            <person name="Sakai K."/>
            <person name="Kamei K."/>
            <person name="Takahashi H."/>
            <person name="Yaguchi T."/>
        </authorList>
    </citation>
    <scope>NUCLEOTIDE SEQUENCE [LARGE SCALE GENOMIC DNA]</scope>
    <source>
        <strain evidence="2 3">IFM 54703</strain>
    </source>
</reference>
<feature type="compositionally biased region" description="Polar residues" evidence="1">
    <location>
        <begin position="115"/>
        <end position="125"/>
    </location>
</feature>
<feature type="region of interest" description="Disordered" evidence="1">
    <location>
        <begin position="252"/>
        <end position="294"/>
    </location>
</feature>
<feature type="compositionally biased region" description="Polar residues" evidence="1">
    <location>
        <begin position="51"/>
        <end position="66"/>
    </location>
</feature>
<feature type="region of interest" description="Disordered" evidence="1">
    <location>
        <begin position="153"/>
        <end position="186"/>
    </location>
</feature>
<evidence type="ECO:0000256" key="1">
    <source>
        <dbReference type="SAM" id="MobiDB-lite"/>
    </source>
</evidence>
<dbReference type="EMBL" id="BCLY01000005">
    <property type="protein sequence ID" value="GAQ05710.1"/>
    <property type="molecule type" value="Genomic_DNA"/>
</dbReference>
<evidence type="ECO:0000313" key="2">
    <source>
        <dbReference type="EMBL" id="GAQ05710.1"/>
    </source>
</evidence>
<feature type="region of interest" description="Disordered" evidence="1">
    <location>
        <begin position="1"/>
        <end position="139"/>
    </location>
</feature>
<dbReference type="AlphaFoldDB" id="A0AAN4PJ95"/>
<organism evidence="2 3">
    <name type="scientific">Aspergillus lentulus</name>
    <dbReference type="NCBI Taxonomy" id="293939"/>
    <lineage>
        <taxon>Eukaryota</taxon>
        <taxon>Fungi</taxon>
        <taxon>Dikarya</taxon>
        <taxon>Ascomycota</taxon>
        <taxon>Pezizomycotina</taxon>
        <taxon>Eurotiomycetes</taxon>
        <taxon>Eurotiomycetidae</taxon>
        <taxon>Eurotiales</taxon>
        <taxon>Aspergillaceae</taxon>
        <taxon>Aspergillus</taxon>
        <taxon>Aspergillus subgen. Fumigati</taxon>
    </lineage>
</organism>
<feature type="compositionally biased region" description="Basic and acidic residues" evidence="1">
    <location>
        <begin position="159"/>
        <end position="172"/>
    </location>
</feature>
<protein>
    <submittedName>
        <fullName evidence="2">Uncharacterized protein</fullName>
    </submittedName>
</protein>
<comment type="caution">
    <text evidence="2">The sequence shown here is derived from an EMBL/GenBank/DDBJ whole genome shotgun (WGS) entry which is preliminary data.</text>
</comment>
<feature type="compositionally biased region" description="Low complexity" evidence="1">
    <location>
        <begin position="75"/>
        <end position="103"/>
    </location>
</feature>
<accession>A0AAN4PJ95</accession>
<sequence length="589" mass="63830">MSRLSKLGYNLSSSAASSSFSPSSLSSSSFSSSFSRFKDRRTPTVPYKSFASDSSPIRSAGVSSFTEVRRGSYLSTRASRASATAAGPAPARSAPSLSAPSTRFVRAPVPARTGTGDTLTRSLPSKSREAAQQDGPLDVVHSIMERARLRSQALRSRYGHPERPRVDPRTQPRVEPSSTSSVPATRPTRFTERIRILAEEAAASSANRRATLSKLAAFDEVVARVRARKQSTPSAPPIDATRPVTRVERVRPSVPPDNVARPVTRPVTRSERVRPSVSSVSATRPVTRPVTSSERVRPSASSVFDRISDLRAAQAERRRWIDEMIAQQKERALTRATTSAAIEQFRAKHQARLANRSREGHLTSPHPAPTNSIRTTAILAADPVRTRRSTPSADRLRKDKPAKRVRFGDVTLLAATGPLPLLWLNPWESDEDGCSVPSHSCLLALVFDREDQPGIDGATALTLRTFCVVMTHPARSAKGGAPPRRANAETDTEDCWLVATLERLYCSRISILLQVSALLLTQAAALELADLDQSARGPRPIESLQDGGGGRWLVLVGHMRVDGPVVRRKLNIGGIPTHTGADELEVCAG</sequence>